<comment type="function">
    <text evidence="13">Catalytic component of the signal peptidase complex (SPC) which catalyzes the cleavage of N-terminal signal sequences from nascent proteins as they are translocated into the lumen of the endoplasmic reticulum. Specifically cleaves N-terminal signal peptides that contain a hydrophobic alpha-helix (h-region) shorter than 18-20 amino acids.</text>
</comment>
<dbReference type="GO" id="GO:0009003">
    <property type="term" value="F:signal peptidase activity"/>
    <property type="evidence" value="ECO:0007669"/>
    <property type="project" value="UniProtKB-EC"/>
</dbReference>
<feature type="transmembrane region" description="Helical" evidence="15">
    <location>
        <begin position="21"/>
        <end position="42"/>
    </location>
</feature>
<dbReference type="EMBL" id="JEMT01015924">
    <property type="protein sequence ID" value="EXX71777.1"/>
    <property type="molecule type" value="Genomic_DNA"/>
</dbReference>
<evidence type="ECO:0000259" key="16">
    <source>
        <dbReference type="Pfam" id="PF00717"/>
    </source>
</evidence>
<dbReference type="PRINTS" id="PR00728">
    <property type="entry name" value="SIGNALPTASE"/>
</dbReference>
<sequence>MLFEDEIRFLRKMNKRQLAQQILNFLMIISSALMVWKGLALYTNSESPIVVVLSGSMEPAFYRGDLLFLGMPDEPIRVGDICVFKIPGRDVPIVHRVIKLHDEKETGKQYILTKGDNNQVDDRGLYNPGQLWIHREHIIGKVRGFLPYIGIITILMNDYPQLKFVLIGFLGLYMLVNRE</sequence>
<keyword evidence="11 15" id="KW-1133">Transmembrane helix</keyword>
<evidence type="ECO:0000256" key="4">
    <source>
        <dbReference type="ARBA" id="ARBA00013208"/>
    </source>
</evidence>
<keyword evidence="6 15" id="KW-0645">Protease</keyword>
<gene>
    <name evidence="17" type="ORF">RirG_075460</name>
</gene>
<evidence type="ECO:0000256" key="15">
    <source>
        <dbReference type="RuleBase" id="RU362047"/>
    </source>
</evidence>
<evidence type="ECO:0000256" key="6">
    <source>
        <dbReference type="ARBA" id="ARBA00022670"/>
    </source>
</evidence>
<comment type="caution">
    <text evidence="17">The sequence shown here is derived from an EMBL/GenBank/DDBJ whole genome shotgun (WGS) entry which is preliminary data.</text>
</comment>
<evidence type="ECO:0000256" key="10">
    <source>
        <dbReference type="ARBA" id="ARBA00022968"/>
    </source>
</evidence>
<dbReference type="AlphaFoldDB" id="A0A015JQJ1"/>
<comment type="subcellular location">
    <subcellularLocation>
        <location evidence="2">Endoplasmic reticulum membrane</location>
        <topology evidence="2">Single-pass type II membrane protein</topology>
    </subcellularLocation>
</comment>
<comment type="similarity">
    <text evidence="3 15">Belongs to the peptidase S26B family.</text>
</comment>
<dbReference type="InterPro" id="IPR019758">
    <property type="entry name" value="Pept_S26A_signal_pept_1_CS"/>
</dbReference>
<dbReference type="PANTHER" id="PTHR10806">
    <property type="entry name" value="SIGNAL PEPTIDASE COMPLEX CATALYTIC SUBUNIT SEC11"/>
    <property type="match status" value="1"/>
</dbReference>
<evidence type="ECO:0000256" key="7">
    <source>
        <dbReference type="ARBA" id="ARBA00022692"/>
    </source>
</evidence>
<dbReference type="InterPro" id="IPR019756">
    <property type="entry name" value="Pept_S26A_signal_pept_1_Ser-AS"/>
</dbReference>
<dbReference type="Proteomes" id="UP000022910">
    <property type="component" value="Unassembled WGS sequence"/>
</dbReference>
<dbReference type="OMA" id="ILMNEYP"/>
<evidence type="ECO:0000256" key="14">
    <source>
        <dbReference type="ARBA" id="ARBA00047037"/>
    </source>
</evidence>
<evidence type="ECO:0000256" key="11">
    <source>
        <dbReference type="ARBA" id="ARBA00022989"/>
    </source>
</evidence>
<dbReference type="SUPFAM" id="SSF51306">
    <property type="entry name" value="LexA/Signal peptidase"/>
    <property type="match status" value="1"/>
</dbReference>
<protein>
    <recommendedName>
        <fullName evidence="5 15">Signal peptidase complex catalytic subunit SEC11</fullName>
        <ecNumber evidence="4 15">3.4.21.89</ecNumber>
    </recommendedName>
</protein>
<dbReference type="GO" id="GO:0006465">
    <property type="term" value="P:signal peptide processing"/>
    <property type="evidence" value="ECO:0007669"/>
    <property type="project" value="UniProtKB-UniRule"/>
</dbReference>
<dbReference type="STRING" id="1432141.A0A015JQJ1"/>
<accession>A0A015JQJ1</accession>
<evidence type="ECO:0000256" key="3">
    <source>
        <dbReference type="ARBA" id="ARBA00011035"/>
    </source>
</evidence>
<dbReference type="InterPro" id="IPR015927">
    <property type="entry name" value="Peptidase_S24_S26A/B/C"/>
</dbReference>
<dbReference type="NCBIfam" id="TIGR02228">
    <property type="entry name" value="sigpep_I_arch"/>
    <property type="match status" value="1"/>
</dbReference>
<evidence type="ECO:0000313" key="17">
    <source>
        <dbReference type="EMBL" id="EXX71777.1"/>
    </source>
</evidence>
<evidence type="ECO:0000256" key="9">
    <source>
        <dbReference type="ARBA" id="ARBA00022824"/>
    </source>
</evidence>
<dbReference type="InterPro" id="IPR001733">
    <property type="entry name" value="Peptidase_S26B"/>
</dbReference>
<keyword evidence="8 15" id="KW-0378">Hydrolase</keyword>
<evidence type="ECO:0000256" key="5">
    <source>
        <dbReference type="ARBA" id="ARBA00019685"/>
    </source>
</evidence>
<feature type="domain" description="Peptidase S24/S26A/S26B/S26C" evidence="16">
    <location>
        <begin position="42"/>
        <end position="142"/>
    </location>
</feature>
<dbReference type="FunFam" id="2.10.109.10:FF:000003">
    <property type="entry name" value="Signal peptidase complex catalytic subunit SEC11"/>
    <property type="match status" value="1"/>
</dbReference>
<name>A0A015JQJ1_RHIIW</name>
<dbReference type="EC" id="3.4.21.89" evidence="4 15"/>
<dbReference type="InterPro" id="IPR019533">
    <property type="entry name" value="Peptidase_S26"/>
</dbReference>
<evidence type="ECO:0000256" key="1">
    <source>
        <dbReference type="ARBA" id="ARBA00000677"/>
    </source>
</evidence>
<evidence type="ECO:0000313" key="18">
    <source>
        <dbReference type="Proteomes" id="UP000022910"/>
    </source>
</evidence>
<keyword evidence="18" id="KW-1185">Reference proteome</keyword>
<dbReference type="Pfam" id="PF00717">
    <property type="entry name" value="Peptidase_S24"/>
    <property type="match status" value="1"/>
</dbReference>
<comment type="catalytic activity">
    <reaction evidence="1 15">
        <text>Cleavage of hydrophobic, N-terminal signal or leader sequences from secreted and periplasmic proteins.</text>
        <dbReference type="EC" id="3.4.21.89"/>
    </reaction>
</comment>
<evidence type="ECO:0000256" key="8">
    <source>
        <dbReference type="ARBA" id="ARBA00022801"/>
    </source>
</evidence>
<keyword evidence="7 15" id="KW-0812">Transmembrane</keyword>
<dbReference type="PROSITE" id="PS00501">
    <property type="entry name" value="SPASE_I_1"/>
    <property type="match status" value="1"/>
</dbReference>
<dbReference type="Gene3D" id="2.10.109.10">
    <property type="entry name" value="Umud Fragment, subunit A"/>
    <property type="match status" value="1"/>
</dbReference>
<dbReference type="GO" id="GO:0004252">
    <property type="term" value="F:serine-type endopeptidase activity"/>
    <property type="evidence" value="ECO:0007669"/>
    <property type="project" value="InterPro"/>
</dbReference>
<dbReference type="GO" id="GO:0005787">
    <property type="term" value="C:signal peptidase complex"/>
    <property type="evidence" value="ECO:0007669"/>
    <property type="project" value="UniProtKB-ARBA"/>
</dbReference>
<proteinExistence type="inferred from homology"/>
<dbReference type="InterPro" id="IPR036286">
    <property type="entry name" value="LexA/Signal_pep-like_sf"/>
</dbReference>
<dbReference type="CDD" id="cd06530">
    <property type="entry name" value="S26_SPase_I"/>
    <property type="match status" value="1"/>
</dbReference>
<keyword evidence="10 15" id="KW-0735">Signal-anchor</keyword>
<dbReference type="PANTHER" id="PTHR10806:SF6">
    <property type="entry name" value="SIGNAL PEPTIDASE COMPLEX CATALYTIC SUBUNIT SEC11"/>
    <property type="match status" value="1"/>
</dbReference>
<evidence type="ECO:0000256" key="13">
    <source>
        <dbReference type="ARBA" id="ARBA00045533"/>
    </source>
</evidence>
<evidence type="ECO:0000256" key="12">
    <source>
        <dbReference type="ARBA" id="ARBA00023136"/>
    </source>
</evidence>
<keyword evidence="9 15" id="KW-0256">Endoplasmic reticulum</keyword>
<reference evidence="17 18" key="1">
    <citation type="submission" date="2014-02" db="EMBL/GenBank/DDBJ databases">
        <title>Single nucleus genome sequencing reveals high similarity among nuclei of an endomycorrhizal fungus.</title>
        <authorList>
            <person name="Lin K."/>
            <person name="Geurts R."/>
            <person name="Zhang Z."/>
            <person name="Limpens E."/>
            <person name="Saunders D.G."/>
            <person name="Mu D."/>
            <person name="Pang E."/>
            <person name="Cao H."/>
            <person name="Cha H."/>
            <person name="Lin T."/>
            <person name="Zhou Q."/>
            <person name="Shang Y."/>
            <person name="Li Y."/>
            <person name="Ivanov S."/>
            <person name="Sharma T."/>
            <person name="Velzen R.V."/>
            <person name="Ruijter N.D."/>
            <person name="Aanen D.K."/>
            <person name="Win J."/>
            <person name="Kamoun S."/>
            <person name="Bisseling T."/>
            <person name="Huang S."/>
        </authorList>
    </citation>
    <scope>NUCLEOTIDE SEQUENCE [LARGE SCALE GENOMIC DNA]</scope>
    <source>
        <strain evidence="18">DAOM197198w</strain>
    </source>
</reference>
<dbReference type="OrthoDB" id="10257561at2759"/>
<keyword evidence="12 15" id="KW-0472">Membrane</keyword>
<comment type="subunit">
    <text evidence="14">Component of the signal peptidase complex (SPC) composed of a catalytic subunit SEC11 and three accessory subunits SPC1, SPC2 and SPC3. The complex induces a local thinning of the ER membrane which is used to measure the length of the signal peptide (SP) h-region of protein substrates. This ensures the selectivity of the complex towards h-regions shorter than 18-20 amino acids. SPC associates with the translocon complex.</text>
</comment>
<dbReference type="PROSITE" id="PS00761">
    <property type="entry name" value="SPASE_I_3"/>
    <property type="match status" value="1"/>
</dbReference>
<organism evidence="17 18">
    <name type="scientific">Rhizophagus irregularis (strain DAOM 197198w)</name>
    <name type="common">Glomus intraradices</name>
    <dbReference type="NCBI Taxonomy" id="1432141"/>
    <lineage>
        <taxon>Eukaryota</taxon>
        <taxon>Fungi</taxon>
        <taxon>Fungi incertae sedis</taxon>
        <taxon>Mucoromycota</taxon>
        <taxon>Glomeromycotina</taxon>
        <taxon>Glomeromycetes</taxon>
        <taxon>Glomerales</taxon>
        <taxon>Glomeraceae</taxon>
        <taxon>Rhizophagus</taxon>
    </lineage>
</organism>
<evidence type="ECO:0000256" key="2">
    <source>
        <dbReference type="ARBA" id="ARBA00004648"/>
    </source>
</evidence>